<evidence type="ECO:0000256" key="2">
    <source>
        <dbReference type="ARBA" id="ARBA00023004"/>
    </source>
</evidence>
<comment type="catalytic activity">
    <reaction evidence="6">
        <text>Fe-coproporphyrin III + 2 H(+) = coproporphyrin III + Fe(2+)</text>
        <dbReference type="Rhea" id="RHEA:49572"/>
        <dbReference type="ChEBI" id="CHEBI:15378"/>
        <dbReference type="ChEBI" id="CHEBI:29033"/>
        <dbReference type="ChEBI" id="CHEBI:68438"/>
        <dbReference type="ChEBI" id="CHEBI:131725"/>
        <dbReference type="EC" id="4.99.1.9"/>
    </reaction>
    <physiologicalReaction direction="right-to-left" evidence="6">
        <dbReference type="Rhea" id="RHEA:49574"/>
    </physiologicalReaction>
</comment>
<feature type="binding site" evidence="7">
    <location>
        <position position="190"/>
    </location>
    <ligand>
        <name>Fe(2+)</name>
        <dbReference type="ChEBI" id="CHEBI:29033"/>
    </ligand>
</feature>
<evidence type="ECO:0000256" key="6">
    <source>
        <dbReference type="ARBA" id="ARBA00024536"/>
    </source>
</evidence>
<dbReference type="EMBL" id="MQWA01000001">
    <property type="protein sequence ID" value="PQJ29003.1"/>
    <property type="molecule type" value="Genomic_DNA"/>
</dbReference>
<reference evidence="9 10" key="1">
    <citation type="submission" date="2016-12" db="EMBL/GenBank/DDBJ databases">
        <title>Study of bacterial adaptation to deep sea.</title>
        <authorList>
            <person name="Song J."/>
            <person name="Yoshizawa S."/>
            <person name="Kogure K."/>
        </authorList>
    </citation>
    <scope>NUCLEOTIDE SEQUENCE [LARGE SCALE GENOMIC DNA]</scope>
    <source>
        <strain evidence="9 10">SAORIC-165</strain>
    </source>
</reference>
<dbReference type="EC" id="4.98.1.1" evidence="7"/>
<keyword evidence="2 7" id="KW-0408">Iron</keyword>
<gene>
    <name evidence="7" type="primary">hemH</name>
    <name evidence="9" type="ORF">BSZ32_11205</name>
</gene>
<dbReference type="PANTHER" id="PTHR11108">
    <property type="entry name" value="FERROCHELATASE"/>
    <property type="match status" value="1"/>
</dbReference>
<dbReference type="Proteomes" id="UP000239907">
    <property type="component" value="Unassembled WGS sequence"/>
</dbReference>
<comment type="subcellular location">
    <subcellularLocation>
        <location evidence="7">Cytoplasm</location>
    </subcellularLocation>
</comment>
<dbReference type="PANTHER" id="PTHR11108:SF1">
    <property type="entry name" value="FERROCHELATASE, MITOCHONDRIAL"/>
    <property type="match status" value="1"/>
</dbReference>
<dbReference type="SUPFAM" id="SSF53800">
    <property type="entry name" value="Chelatase"/>
    <property type="match status" value="1"/>
</dbReference>
<dbReference type="Pfam" id="PF00762">
    <property type="entry name" value="Ferrochelatase"/>
    <property type="match status" value="1"/>
</dbReference>
<protein>
    <recommendedName>
        <fullName evidence="7">Ferrochelatase</fullName>
        <ecNumber evidence="7">4.98.1.1</ecNumber>
    </recommendedName>
    <alternativeName>
        <fullName evidence="7">Heme synthase</fullName>
    </alternativeName>
    <alternativeName>
        <fullName evidence="7">Protoheme ferro-lyase</fullName>
    </alternativeName>
</protein>
<evidence type="ECO:0000256" key="8">
    <source>
        <dbReference type="RuleBase" id="RU004185"/>
    </source>
</evidence>
<dbReference type="GO" id="GO:0005737">
    <property type="term" value="C:cytoplasm"/>
    <property type="evidence" value="ECO:0007669"/>
    <property type="project" value="UniProtKB-SubCell"/>
</dbReference>
<dbReference type="Gene3D" id="3.40.50.1400">
    <property type="match status" value="2"/>
</dbReference>
<proteinExistence type="inferred from homology"/>
<dbReference type="OrthoDB" id="9809741at2"/>
<keyword evidence="5 7" id="KW-0627">Porphyrin biosynthesis</keyword>
<dbReference type="RefSeq" id="WP_105043493.1">
    <property type="nucleotide sequence ID" value="NZ_MQWA01000001.1"/>
</dbReference>
<dbReference type="CDD" id="cd00419">
    <property type="entry name" value="Ferrochelatase_C"/>
    <property type="match status" value="1"/>
</dbReference>
<accession>A0A2S7U4B9</accession>
<dbReference type="CDD" id="cd03411">
    <property type="entry name" value="Ferrochelatase_N"/>
    <property type="match status" value="1"/>
</dbReference>
<comment type="catalytic activity">
    <reaction evidence="7">
        <text>heme b + 2 H(+) = protoporphyrin IX + Fe(2+)</text>
        <dbReference type="Rhea" id="RHEA:22584"/>
        <dbReference type="ChEBI" id="CHEBI:15378"/>
        <dbReference type="ChEBI" id="CHEBI:29033"/>
        <dbReference type="ChEBI" id="CHEBI:57306"/>
        <dbReference type="ChEBI" id="CHEBI:60344"/>
        <dbReference type="EC" id="4.98.1.1"/>
    </reaction>
</comment>
<keyword evidence="7" id="KW-0963">Cytoplasm</keyword>
<name>A0A2S7U4B9_9BACT</name>
<comment type="function">
    <text evidence="7">Catalyzes the ferrous insertion into protoporphyrin IX.</text>
</comment>
<keyword evidence="3 7" id="KW-0350">Heme biosynthesis</keyword>
<keyword evidence="4 7" id="KW-0456">Lyase</keyword>
<evidence type="ECO:0000256" key="1">
    <source>
        <dbReference type="ARBA" id="ARBA00007718"/>
    </source>
</evidence>
<dbReference type="InterPro" id="IPR033659">
    <property type="entry name" value="Ferrochelatase_N"/>
</dbReference>
<evidence type="ECO:0000256" key="5">
    <source>
        <dbReference type="ARBA" id="ARBA00023244"/>
    </source>
</evidence>
<evidence type="ECO:0000256" key="7">
    <source>
        <dbReference type="HAMAP-Rule" id="MF_00323"/>
    </source>
</evidence>
<dbReference type="GO" id="GO:0004325">
    <property type="term" value="F:ferrochelatase activity"/>
    <property type="evidence" value="ECO:0007669"/>
    <property type="project" value="UniProtKB-UniRule"/>
</dbReference>
<dbReference type="InterPro" id="IPR033644">
    <property type="entry name" value="Ferrochelatase_C"/>
</dbReference>
<comment type="pathway">
    <text evidence="7">Porphyrin-containing compound metabolism; protoheme biosynthesis; protoheme from protoporphyrin-IX: step 1/1.</text>
</comment>
<dbReference type="NCBIfam" id="TIGR00109">
    <property type="entry name" value="hemH"/>
    <property type="match status" value="1"/>
</dbReference>
<dbReference type="UniPathway" id="UPA00252">
    <property type="reaction ID" value="UER00325"/>
</dbReference>
<dbReference type="InterPro" id="IPR001015">
    <property type="entry name" value="Ferrochelatase"/>
</dbReference>
<comment type="similarity">
    <text evidence="1 7 8">Belongs to the ferrochelatase family.</text>
</comment>
<evidence type="ECO:0000313" key="10">
    <source>
        <dbReference type="Proteomes" id="UP000239907"/>
    </source>
</evidence>
<feature type="binding site" evidence="7">
    <location>
        <position position="293"/>
    </location>
    <ligand>
        <name>Fe(2+)</name>
        <dbReference type="ChEBI" id="CHEBI:29033"/>
    </ligand>
</feature>
<dbReference type="GO" id="GO:0006783">
    <property type="term" value="P:heme biosynthetic process"/>
    <property type="evidence" value="ECO:0007669"/>
    <property type="project" value="UniProtKB-UniRule"/>
</dbReference>
<evidence type="ECO:0000256" key="4">
    <source>
        <dbReference type="ARBA" id="ARBA00023239"/>
    </source>
</evidence>
<keyword evidence="7" id="KW-0479">Metal-binding</keyword>
<organism evidence="9 10">
    <name type="scientific">Rubritalea profundi</name>
    <dbReference type="NCBI Taxonomy" id="1658618"/>
    <lineage>
        <taxon>Bacteria</taxon>
        <taxon>Pseudomonadati</taxon>
        <taxon>Verrucomicrobiota</taxon>
        <taxon>Verrucomicrobiia</taxon>
        <taxon>Verrucomicrobiales</taxon>
        <taxon>Rubritaleaceae</taxon>
        <taxon>Rubritalea</taxon>
    </lineage>
</organism>
<evidence type="ECO:0000256" key="3">
    <source>
        <dbReference type="ARBA" id="ARBA00023133"/>
    </source>
</evidence>
<evidence type="ECO:0000313" key="9">
    <source>
        <dbReference type="EMBL" id="PQJ29003.1"/>
    </source>
</evidence>
<sequence length="339" mass="38657">MAKKGVILLNLGSPDSTSFEDVRTYLDQFLSDDRVLDLNPIFRKLLLKLIILPRRPKQAGEAYDKVWTDEGSPLVVTSVAQQKLVQENTDTPIYLGMRYGNPSTESIVAEMKKDDIDDLMIIPLYPQYAMSSYESAVVELMEQLRAQGMAEINTVLVQPFYKDPQYIDALWESIRPSYEGSGAHLMMSFHGIPQRHVQKTDPSHDHCLKTKDCCNTPHPAHATCYSHQCYAAAYALMAKGGLHHDDVTISFQSRLLKDPWLKPYTDFEIERLAKEGVKKLKVICPAFITDCLETLEEIAMEGKEQFLSLGGEEYELIPCLNTHPAWIKWLNDKIERWET</sequence>
<comment type="caution">
    <text evidence="9">The sequence shown here is derived from an EMBL/GenBank/DDBJ whole genome shotgun (WGS) entry which is preliminary data.</text>
</comment>
<keyword evidence="10" id="KW-1185">Reference proteome</keyword>
<dbReference type="AlphaFoldDB" id="A0A2S7U4B9"/>
<dbReference type="HAMAP" id="MF_00323">
    <property type="entry name" value="Ferrochelatase"/>
    <property type="match status" value="1"/>
</dbReference>
<dbReference type="GO" id="GO:0046872">
    <property type="term" value="F:metal ion binding"/>
    <property type="evidence" value="ECO:0007669"/>
    <property type="project" value="UniProtKB-KW"/>
</dbReference>